<name>A0A2B4S441_STYPI</name>
<accession>A0A2B4S441</accession>
<dbReference type="PROSITE" id="PS50878">
    <property type="entry name" value="RT_POL"/>
    <property type="match status" value="1"/>
</dbReference>
<dbReference type="Gene3D" id="2.120.10.30">
    <property type="entry name" value="TolB, C-terminal domain"/>
    <property type="match status" value="2"/>
</dbReference>
<feature type="domain" description="Reverse transcriptase" evidence="2">
    <location>
        <begin position="199"/>
        <end position="447"/>
    </location>
</feature>
<evidence type="ECO:0000259" key="2">
    <source>
        <dbReference type="PROSITE" id="PS50878"/>
    </source>
</evidence>
<proteinExistence type="predicted"/>
<dbReference type="Proteomes" id="UP000225706">
    <property type="component" value="Unassembled WGS sequence"/>
</dbReference>
<keyword evidence="3" id="KW-0695">RNA-directed DNA polymerase</keyword>
<dbReference type="OrthoDB" id="5986723at2759"/>
<dbReference type="SMART" id="SM00135">
    <property type="entry name" value="LY"/>
    <property type="match status" value="6"/>
</dbReference>
<organism evidence="3 4">
    <name type="scientific">Stylophora pistillata</name>
    <name type="common">Smooth cauliflower coral</name>
    <dbReference type="NCBI Taxonomy" id="50429"/>
    <lineage>
        <taxon>Eukaryota</taxon>
        <taxon>Metazoa</taxon>
        <taxon>Cnidaria</taxon>
        <taxon>Anthozoa</taxon>
        <taxon>Hexacorallia</taxon>
        <taxon>Scleractinia</taxon>
        <taxon>Astrocoeniina</taxon>
        <taxon>Pocilloporidae</taxon>
        <taxon>Stylophora</taxon>
    </lineage>
</organism>
<dbReference type="EMBL" id="LSMT01000195">
    <property type="protein sequence ID" value="PFX23819.1"/>
    <property type="molecule type" value="Genomic_DNA"/>
</dbReference>
<dbReference type="CDD" id="cd01650">
    <property type="entry name" value="RT_nLTR_like"/>
    <property type="match status" value="1"/>
</dbReference>
<dbReference type="InterPro" id="IPR043502">
    <property type="entry name" value="DNA/RNA_pol_sf"/>
</dbReference>
<gene>
    <name evidence="3" type="primary">pol</name>
    <name evidence="3" type="ORF">AWC38_SpisGene11613</name>
</gene>
<keyword evidence="3" id="KW-0808">Transferase</keyword>
<dbReference type="PANTHER" id="PTHR33332">
    <property type="entry name" value="REVERSE TRANSCRIPTASE DOMAIN-CONTAINING PROTEIN"/>
    <property type="match status" value="1"/>
</dbReference>
<keyword evidence="3" id="KW-0548">Nucleotidyltransferase</keyword>
<feature type="repeat" description="LDL-receptor class B" evidence="1">
    <location>
        <begin position="644"/>
        <end position="687"/>
    </location>
</feature>
<dbReference type="InterPro" id="IPR000477">
    <property type="entry name" value="RT_dom"/>
</dbReference>
<evidence type="ECO:0000256" key="1">
    <source>
        <dbReference type="PROSITE-ProRule" id="PRU00461"/>
    </source>
</evidence>
<reference evidence="4" key="1">
    <citation type="journal article" date="2017" name="bioRxiv">
        <title>Comparative analysis of the genomes of Stylophora pistillata and Acropora digitifera provides evidence for extensive differences between species of corals.</title>
        <authorList>
            <person name="Voolstra C.R."/>
            <person name="Li Y."/>
            <person name="Liew Y.J."/>
            <person name="Baumgarten S."/>
            <person name="Zoccola D."/>
            <person name="Flot J.-F."/>
            <person name="Tambutte S."/>
            <person name="Allemand D."/>
            <person name="Aranda M."/>
        </authorList>
    </citation>
    <scope>NUCLEOTIDE SEQUENCE [LARGE SCALE GENOMIC DNA]</scope>
</reference>
<dbReference type="GO" id="GO:0003964">
    <property type="term" value="F:RNA-directed DNA polymerase activity"/>
    <property type="evidence" value="ECO:0007669"/>
    <property type="project" value="UniProtKB-KW"/>
</dbReference>
<evidence type="ECO:0000313" key="3">
    <source>
        <dbReference type="EMBL" id="PFX23819.1"/>
    </source>
</evidence>
<dbReference type="Pfam" id="PF00078">
    <property type="entry name" value="RVT_1"/>
    <property type="match status" value="1"/>
</dbReference>
<comment type="caution">
    <text evidence="3">The sequence shown here is derived from an EMBL/GenBank/DDBJ whole genome shotgun (WGS) entry which is preliminary data.</text>
</comment>
<dbReference type="AlphaFoldDB" id="A0A2B4S441"/>
<evidence type="ECO:0000313" key="4">
    <source>
        <dbReference type="Proteomes" id="UP000225706"/>
    </source>
</evidence>
<protein>
    <submittedName>
        <fullName evidence="3">RNA-directed DNA polymerase from mobile element jockey</fullName>
    </submittedName>
</protein>
<dbReference type="PROSITE" id="PS51120">
    <property type="entry name" value="LDLRB"/>
    <property type="match status" value="2"/>
</dbReference>
<keyword evidence="4" id="KW-1185">Reference proteome</keyword>
<dbReference type="InterPro" id="IPR011042">
    <property type="entry name" value="6-blade_b-propeller_TolB-like"/>
</dbReference>
<dbReference type="InterPro" id="IPR000033">
    <property type="entry name" value="LDLR_classB_rpt"/>
</dbReference>
<dbReference type="SUPFAM" id="SSF63825">
    <property type="entry name" value="YWTD domain"/>
    <property type="match status" value="2"/>
</dbReference>
<dbReference type="SUPFAM" id="SSF56672">
    <property type="entry name" value="DNA/RNA polymerases"/>
    <property type="match status" value="1"/>
</dbReference>
<sequence>MSNDTVPKPEDVNQLEPGVDKCLSVKLSRVQRCLHQQMEQDLDVQGMQLSFMIQSVSSGAMMAVWDLVPKLDDVKRMELGVDKSLFVKDLVLRLEDVKRIELGADKNFFVKVRGTAMGPKNACSYADLAMASIVNRAEINISPKTSMEIPQIEVSVEEVRDYLTGLDTSKACGPDGIPARLLKQCSQQIAPSLCAIFNVSLSSSRIPRECKSADITPIHKKEWEEPVDNYRPISLLPIVSKVLERCSFKTMYNHIKNFITKFQHGFLKNRSCVKQLLSVLHTIGQQVDQNTQTDVVYFDFAKAFDTVDHQILLAKLGASVATGRLHSWLTDYLGGRMQRVVIEGGASQWAPVISGVPQGSLLGPLLFTIFISDLPEETVDAVMVALYANDTKLYRSIKSMGDCISLQTTLTNLDEWSQRNNICFNTSKYKILTVTHKKKPLTYNYHLNQVQLKRVTNEKDVEVTLTSTLSWDHNVHIIVSKANRLLGLLKRTCPLLTDLSVRRTLYLALVKWQLSYATQVWSPSQVSLKTEIELSAEESDEMDLINSCCLKTPLSMGHPCHSPCLLAAAHGRILAFDCGNKSSFSIVFNLSSPAAIDVHYGFGLIFWSDLTERNIKRSNMDGTNITVIHDDTKSYGLAVEWSSLLLYWTDNSKHTILVSDFEGNNIRTVISRFPAFFPAGIVLDPHEGVMFWTQRLWGNVLRSTMYGAQAELLVRSNLSDPFGITLDRQNKLVFWMDEVTGAIESSDYDGNNRRSLFELKRRLFFSYIGIFFSWSYLFVTDIDGNGYKVDTFKGTVESHFYMNTTHTFGIVVFNSSLQLPELGRPTCNSPCLLVSSYDRIFALEFGNKLSYIVVSNLTVPLALDFHYNLGYIFWSDAERNIKRSNINGTSIKAIHNNACTRVCGDLAVEWNSLQLYWTDLTNGTISVSDLEGNNKSIVWFLKGGSPKGMSLDPYEG</sequence>
<feature type="repeat" description="LDL-receptor class B" evidence="1">
    <location>
        <begin position="913"/>
        <end position="955"/>
    </location>
</feature>